<organism evidence="1 2">
    <name type="scientific">Xanthomonas vasicola pv. vasculorum</name>
    <dbReference type="NCBI Taxonomy" id="325776"/>
    <lineage>
        <taxon>Bacteria</taxon>
        <taxon>Pseudomonadati</taxon>
        <taxon>Pseudomonadota</taxon>
        <taxon>Gammaproteobacteria</taxon>
        <taxon>Lysobacterales</taxon>
        <taxon>Lysobacteraceae</taxon>
        <taxon>Xanthomonas</taxon>
    </lineage>
</organism>
<sequence>MSSFYKSTDQLSSAVSSPLAAWMPPSVPHGRVQGASREREATAHSTLWVCCRALSAEHRQTRCKDALVQLTGWSDKGIAPSICWLPHSQTMPLELHGDRSLGGVRLASAKPTDSTMRATHAMRSCASLSNGHDHAWR</sequence>
<dbReference type="AlphaFoldDB" id="A0AAE8F333"/>
<dbReference type="KEGG" id="xva:C7V42_00755"/>
<evidence type="ECO:0000313" key="2">
    <source>
        <dbReference type="Proteomes" id="UP000284283"/>
    </source>
</evidence>
<gene>
    <name evidence="1" type="ORF">C9386_22450</name>
</gene>
<name>A0AAE8F333_XANVA</name>
<dbReference type="Proteomes" id="UP000284283">
    <property type="component" value="Unassembled WGS sequence"/>
</dbReference>
<dbReference type="EMBL" id="PYTT01000171">
    <property type="protein sequence ID" value="RNK97176.1"/>
    <property type="molecule type" value="Genomic_DNA"/>
</dbReference>
<proteinExistence type="predicted"/>
<protein>
    <submittedName>
        <fullName evidence="1">Uncharacterized protein</fullName>
    </submittedName>
</protein>
<evidence type="ECO:0000313" key="1">
    <source>
        <dbReference type="EMBL" id="RNK97176.1"/>
    </source>
</evidence>
<reference evidence="1 2" key="1">
    <citation type="submission" date="2018-03" db="EMBL/GenBank/DDBJ databases">
        <authorList>
            <person name="Wu G."/>
        </authorList>
    </citation>
    <scope>NUCLEOTIDE SEQUENCE [LARGE SCALE GENOMIC DNA]</scope>
    <source>
        <strain evidence="1 2">SAM-118</strain>
    </source>
</reference>
<accession>A0AAE8F333</accession>
<comment type="caution">
    <text evidence="1">The sequence shown here is derived from an EMBL/GenBank/DDBJ whole genome shotgun (WGS) entry which is preliminary data.</text>
</comment>